<proteinExistence type="predicted"/>
<dbReference type="SMART" id="SM00448">
    <property type="entry name" value="REC"/>
    <property type="match status" value="1"/>
</dbReference>
<feature type="domain" description="PAS" evidence="11">
    <location>
        <begin position="135"/>
        <end position="208"/>
    </location>
</feature>
<evidence type="ECO:0000256" key="4">
    <source>
        <dbReference type="ARBA" id="ARBA00022679"/>
    </source>
</evidence>
<dbReference type="OrthoDB" id="9809987at2"/>
<keyword evidence="4" id="KW-0808">Transferase</keyword>
<dbReference type="SUPFAM" id="SSF55785">
    <property type="entry name" value="PYP-like sensor domain (PAS domain)"/>
    <property type="match status" value="1"/>
</dbReference>
<evidence type="ECO:0000256" key="6">
    <source>
        <dbReference type="ARBA" id="ARBA00023012"/>
    </source>
</evidence>
<dbReference type="InterPro" id="IPR035965">
    <property type="entry name" value="PAS-like_dom_sf"/>
</dbReference>
<dbReference type="InterPro" id="IPR003594">
    <property type="entry name" value="HATPase_dom"/>
</dbReference>
<name>A0A139X8V5_9CYAN</name>
<evidence type="ECO:0000256" key="2">
    <source>
        <dbReference type="ARBA" id="ARBA00012438"/>
    </source>
</evidence>
<dbReference type="Proteomes" id="UP000076925">
    <property type="component" value="Unassembled WGS sequence"/>
</dbReference>
<evidence type="ECO:0000256" key="1">
    <source>
        <dbReference type="ARBA" id="ARBA00000085"/>
    </source>
</evidence>
<dbReference type="Gene3D" id="3.30.565.10">
    <property type="entry name" value="Histidine kinase-like ATPase, C-terminal domain"/>
    <property type="match status" value="1"/>
</dbReference>
<evidence type="ECO:0000259" key="10">
    <source>
        <dbReference type="PROSITE" id="PS50110"/>
    </source>
</evidence>
<dbReference type="InterPro" id="IPR036890">
    <property type="entry name" value="HATPase_C_sf"/>
</dbReference>
<dbReference type="Pfam" id="PF00072">
    <property type="entry name" value="Response_reg"/>
    <property type="match status" value="1"/>
</dbReference>
<feature type="modified residue" description="4-aspartylphosphate" evidence="7">
    <location>
        <position position="65"/>
    </location>
</feature>
<dbReference type="Gene3D" id="1.10.287.130">
    <property type="match status" value="1"/>
</dbReference>
<dbReference type="Gene3D" id="3.30.450.20">
    <property type="entry name" value="PAS domain"/>
    <property type="match status" value="1"/>
</dbReference>
<dbReference type="InterPro" id="IPR013656">
    <property type="entry name" value="PAS_4"/>
</dbReference>
<dbReference type="EMBL" id="ANNX02000025">
    <property type="protein sequence ID" value="KYC41063.1"/>
    <property type="molecule type" value="Genomic_DNA"/>
</dbReference>
<evidence type="ECO:0000256" key="7">
    <source>
        <dbReference type="PROSITE-ProRule" id="PRU00169"/>
    </source>
</evidence>
<dbReference type="InterPro" id="IPR005467">
    <property type="entry name" value="His_kinase_dom"/>
</dbReference>
<evidence type="ECO:0000259" key="11">
    <source>
        <dbReference type="PROSITE" id="PS50112"/>
    </source>
</evidence>
<dbReference type="AlphaFoldDB" id="A0A139X8V5"/>
<feature type="domain" description="PAC" evidence="12">
    <location>
        <begin position="213"/>
        <end position="265"/>
    </location>
</feature>
<feature type="coiled-coil region" evidence="8">
    <location>
        <begin position="255"/>
        <end position="282"/>
    </location>
</feature>
<feature type="domain" description="Response regulatory" evidence="10">
    <location>
        <begin position="15"/>
        <end position="130"/>
    </location>
</feature>
<keyword evidence="6" id="KW-0902">Two-component regulatory system</keyword>
<dbReference type="RefSeq" id="WP_026134326.1">
    <property type="nucleotide sequence ID" value="NZ_KQ976354.1"/>
</dbReference>
<dbReference type="InterPro" id="IPR011006">
    <property type="entry name" value="CheY-like_superfamily"/>
</dbReference>
<dbReference type="InterPro" id="IPR036097">
    <property type="entry name" value="HisK_dim/P_sf"/>
</dbReference>
<comment type="catalytic activity">
    <reaction evidence="1">
        <text>ATP + protein L-histidine = ADP + protein N-phospho-L-histidine.</text>
        <dbReference type="EC" id="2.7.13.3"/>
    </reaction>
</comment>
<dbReference type="GO" id="GO:0000155">
    <property type="term" value="F:phosphorelay sensor kinase activity"/>
    <property type="evidence" value="ECO:0007669"/>
    <property type="project" value="InterPro"/>
</dbReference>
<dbReference type="SUPFAM" id="SSF52172">
    <property type="entry name" value="CheY-like"/>
    <property type="match status" value="1"/>
</dbReference>
<evidence type="ECO:0000313" key="14">
    <source>
        <dbReference type="Proteomes" id="UP000076925"/>
    </source>
</evidence>
<keyword evidence="3 7" id="KW-0597">Phosphoprotein</keyword>
<dbReference type="Gene3D" id="3.40.50.2300">
    <property type="match status" value="1"/>
</dbReference>
<evidence type="ECO:0000256" key="5">
    <source>
        <dbReference type="ARBA" id="ARBA00022777"/>
    </source>
</evidence>
<dbReference type="PRINTS" id="PR00344">
    <property type="entry name" value="BCTRLSENSOR"/>
</dbReference>
<keyword evidence="8" id="KW-0175">Coiled coil</keyword>
<dbReference type="InterPro" id="IPR000700">
    <property type="entry name" value="PAS-assoc_C"/>
</dbReference>
<keyword evidence="14" id="KW-1185">Reference proteome</keyword>
<dbReference type="SUPFAM" id="SSF47384">
    <property type="entry name" value="Homodimeric domain of signal transducing histidine kinase"/>
    <property type="match status" value="1"/>
</dbReference>
<keyword evidence="5 13" id="KW-0418">Kinase</keyword>
<dbReference type="CDD" id="cd00130">
    <property type="entry name" value="PAS"/>
    <property type="match status" value="1"/>
</dbReference>
<dbReference type="PROSITE" id="PS50113">
    <property type="entry name" value="PAC"/>
    <property type="match status" value="1"/>
</dbReference>
<gene>
    <name evidence="13" type="ORF">WA1_23385</name>
</gene>
<dbReference type="SMART" id="SM00387">
    <property type="entry name" value="HATPase_c"/>
    <property type="match status" value="1"/>
</dbReference>
<protein>
    <recommendedName>
        <fullName evidence="2">histidine kinase</fullName>
        <ecNumber evidence="2">2.7.13.3</ecNumber>
    </recommendedName>
</protein>
<dbReference type="Pfam" id="PF02518">
    <property type="entry name" value="HATPase_c"/>
    <property type="match status" value="1"/>
</dbReference>
<dbReference type="CDD" id="cd00082">
    <property type="entry name" value="HisKA"/>
    <property type="match status" value="1"/>
</dbReference>
<evidence type="ECO:0000256" key="8">
    <source>
        <dbReference type="SAM" id="Coils"/>
    </source>
</evidence>
<dbReference type="InterPro" id="IPR004358">
    <property type="entry name" value="Sig_transdc_His_kin-like_C"/>
</dbReference>
<dbReference type="InterPro" id="IPR001789">
    <property type="entry name" value="Sig_transdc_resp-reg_receiver"/>
</dbReference>
<dbReference type="InterPro" id="IPR000014">
    <property type="entry name" value="PAS"/>
</dbReference>
<evidence type="ECO:0000259" key="12">
    <source>
        <dbReference type="PROSITE" id="PS50113"/>
    </source>
</evidence>
<dbReference type="InterPro" id="IPR003661">
    <property type="entry name" value="HisK_dim/P_dom"/>
</dbReference>
<dbReference type="PANTHER" id="PTHR43047:SF72">
    <property type="entry name" value="OSMOSENSING HISTIDINE PROTEIN KINASE SLN1"/>
    <property type="match status" value="1"/>
</dbReference>
<evidence type="ECO:0000313" key="13">
    <source>
        <dbReference type="EMBL" id="KYC41063.1"/>
    </source>
</evidence>
<dbReference type="SUPFAM" id="SSF55874">
    <property type="entry name" value="ATPase domain of HSP90 chaperone/DNA topoisomerase II/histidine kinase"/>
    <property type="match status" value="1"/>
</dbReference>
<dbReference type="SMART" id="SM00091">
    <property type="entry name" value="PAS"/>
    <property type="match status" value="1"/>
</dbReference>
<dbReference type="Pfam" id="PF00512">
    <property type="entry name" value="HisKA"/>
    <property type="match status" value="1"/>
</dbReference>
<organism evidence="13 14">
    <name type="scientific">Scytonema hofmannii PCC 7110</name>
    <dbReference type="NCBI Taxonomy" id="128403"/>
    <lineage>
        <taxon>Bacteria</taxon>
        <taxon>Bacillati</taxon>
        <taxon>Cyanobacteriota</taxon>
        <taxon>Cyanophyceae</taxon>
        <taxon>Nostocales</taxon>
        <taxon>Scytonemataceae</taxon>
        <taxon>Scytonema</taxon>
    </lineage>
</organism>
<evidence type="ECO:0000259" key="9">
    <source>
        <dbReference type="PROSITE" id="PS50109"/>
    </source>
</evidence>
<dbReference type="CDD" id="cd00075">
    <property type="entry name" value="HATPase"/>
    <property type="match status" value="1"/>
</dbReference>
<comment type="caution">
    <text evidence="13">The sequence shown here is derived from an EMBL/GenBank/DDBJ whole genome shotgun (WGS) entry which is preliminary data.</text>
</comment>
<dbReference type="NCBIfam" id="TIGR00229">
    <property type="entry name" value="sensory_box"/>
    <property type="match status" value="1"/>
</dbReference>
<dbReference type="STRING" id="128403.WA1_23385"/>
<sequence length="547" mass="61833">MMTLSSDTYKTKNIQILIVEDEYILALNLQESLETLGYTVMDTADSGEEAIAKATELRPNLILMDIRLQGEMDGIQAAEQIWNHLQIPIIYLTGHSDKSTVERATLTFPFGYILKPVREQELYVAIQTALNRYEREQFLTSVLRGIGDGVIVVDTQLRVKYMNQIAESLTGWLFDTAKEQMLDEVFQIINEQTQLRVTNPITLALQQETTICLSDPTLLIAKDGTKTPIADSATPIKDNHGAITGAVMVFRDDTQRRLIEERNLAAERAQQLQIQIAELQRLNKLKEEFLTVTSHEMRTPLSNIITAISLLENLLDRQGILQSEATSIERCLSILRYESERELDLVDDLLTIRLLDADIYRYELTSVQLQYWLPHCVESFQNLAQSQQQTLTIEVPRDLPSLMTDLPTLTRIVSELLNNACKYTPCGENITVTARLADNTNTQSSYLQILISNSGVEIPEQERDRIFEPFYQLPQSQTTEPINIFDLSNQTPSSQLKPNSCTGLGLALVKKLVNFLQGSIEVTNTQGWTIFTVQLPLTLSDCLGSRE</sequence>
<dbReference type="PROSITE" id="PS50112">
    <property type="entry name" value="PAS"/>
    <property type="match status" value="1"/>
</dbReference>
<dbReference type="EC" id="2.7.13.3" evidence="2"/>
<dbReference type="PROSITE" id="PS50110">
    <property type="entry name" value="RESPONSE_REGULATORY"/>
    <property type="match status" value="1"/>
</dbReference>
<dbReference type="PANTHER" id="PTHR43047">
    <property type="entry name" value="TWO-COMPONENT HISTIDINE PROTEIN KINASE"/>
    <property type="match status" value="1"/>
</dbReference>
<dbReference type="CDD" id="cd17534">
    <property type="entry name" value="REC_DC-like"/>
    <property type="match status" value="1"/>
</dbReference>
<dbReference type="SMART" id="SM00388">
    <property type="entry name" value="HisKA"/>
    <property type="match status" value="1"/>
</dbReference>
<dbReference type="PROSITE" id="PS50109">
    <property type="entry name" value="HIS_KIN"/>
    <property type="match status" value="1"/>
</dbReference>
<evidence type="ECO:0000256" key="3">
    <source>
        <dbReference type="ARBA" id="ARBA00022553"/>
    </source>
</evidence>
<accession>A0A139X8V5</accession>
<reference evidence="13 14" key="1">
    <citation type="journal article" date="2013" name="Genome Biol. Evol.">
        <title>Genomes of Stigonematalean cyanobacteria (subsection V) and the evolution of oxygenic photosynthesis from prokaryotes to plastids.</title>
        <authorList>
            <person name="Dagan T."/>
            <person name="Roettger M."/>
            <person name="Stucken K."/>
            <person name="Landan G."/>
            <person name="Koch R."/>
            <person name="Major P."/>
            <person name="Gould S.B."/>
            <person name="Goremykin V.V."/>
            <person name="Rippka R."/>
            <person name="Tandeau de Marsac N."/>
            <person name="Gugger M."/>
            <person name="Lockhart P.J."/>
            <person name="Allen J.F."/>
            <person name="Brune I."/>
            <person name="Maus I."/>
            <person name="Puhler A."/>
            <person name="Martin W.F."/>
        </authorList>
    </citation>
    <scope>NUCLEOTIDE SEQUENCE [LARGE SCALE GENOMIC DNA]</scope>
    <source>
        <strain evidence="13 14">PCC 7110</strain>
    </source>
</reference>
<dbReference type="Pfam" id="PF08448">
    <property type="entry name" value="PAS_4"/>
    <property type="match status" value="1"/>
</dbReference>
<feature type="domain" description="Histidine kinase" evidence="9">
    <location>
        <begin position="292"/>
        <end position="539"/>
    </location>
</feature>